<sequence length="119" mass="13385">MANPVVNSDSVVNSDPVFAELYSVGSQVRVRIAVIVFLWSRRIKTGVWAPRTRLAINKARWFNLCNDADILASVDSTISEWSRYTTSALLILRRVFPQCKLNRSINSSRVSKGHSCLCI</sequence>
<protein>
    <submittedName>
        <fullName evidence="1">Uncharacterized protein</fullName>
    </submittedName>
</protein>
<gene>
    <name evidence="1" type="ORF">CRG98_014106</name>
</gene>
<evidence type="ECO:0000313" key="1">
    <source>
        <dbReference type="EMBL" id="PKI65496.1"/>
    </source>
</evidence>
<name>A0A2I0KCL3_PUNGR</name>
<organism evidence="1 2">
    <name type="scientific">Punica granatum</name>
    <name type="common">Pomegranate</name>
    <dbReference type="NCBI Taxonomy" id="22663"/>
    <lineage>
        <taxon>Eukaryota</taxon>
        <taxon>Viridiplantae</taxon>
        <taxon>Streptophyta</taxon>
        <taxon>Embryophyta</taxon>
        <taxon>Tracheophyta</taxon>
        <taxon>Spermatophyta</taxon>
        <taxon>Magnoliopsida</taxon>
        <taxon>eudicotyledons</taxon>
        <taxon>Gunneridae</taxon>
        <taxon>Pentapetalae</taxon>
        <taxon>rosids</taxon>
        <taxon>malvids</taxon>
        <taxon>Myrtales</taxon>
        <taxon>Lythraceae</taxon>
        <taxon>Punica</taxon>
    </lineage>
</organism>
<reference evidence="1 2" key="1">
    <citation type="submission" date="2017-11" db="EMBL/GenBank/DDBJ databases">
        <title>De-novo sequencing of pomegranate (Punica granatum L.) genome.</title>
        <authorList>
            <person name="Akparov Z."/>
            <person name="Amiraslanov A."/>
            <person name="Hajiyeva S."/>
            <person name="Abbasov M."/>
            <person name="Kaur K."/>
            <person name="Hamwieh A."/>
            <person name="Solovyev V."/>
            <person name="Salamov A."/>
            <person name="Braich B."/>
            <person name="Kosarev P."/>
            <person name="Mahmoud A."/>
            <person name="Hajiyev E."/>
            <person name="Babayeva S."/>
            <person name="Izzatullayeva V."/>
            <person name="Mammadov A."/>
            <person name="Mammadov A."/>
            <person name="Sharifova S."/>
            <person name="Ojaghi J."/>
            <person name="Eynullazada K."/>
            <person name="Bayramov B."/>
            <person name="Abdulazimova A."/>
            <person name="Shahmuradov I."/>
        </authorList>
    </citation>
    <scope>NUCLEOTIDE SEQUENCE [LARGE SCALE GENOMIC DNA]</scope>
    <source>
        <strain evidence="2">cv. AG2017</strain>
        <tissue evidence="1">Leaf</tissue>
    </source>
</reference>
<dbReference type="AlphaFoldDB" id="A0A2I0KCL3"/>
<comment type="caution">
    <text evidence="1">The sequence shown here is derived from an EMBL/GenBank/DDBJ whole genome shotgun (WGS) entry which is preliminary data.</text>
</comment>
<keyword evidence="2" id="KW-1185">Reference proteome</keyword>
<proteinExistence type="predicted"/>
<dbReference type="Proteomes" id="UP000233551">
    <property type="component" value="Unassembled WGS sequence"/>
</dbReference>
<dbReference type="EMBL" id="PGOL01000749">
    <property type="protein sequence ID" value="PKI65496.1"/>
    <property type="molecule type" value="Genomic_DNA"/>
</dbReference>
<evidence type="ECO:0000313" key="2">
    <source>
        <dbReference type="Proteomes" id="UP000233551"/>
    </source>
</evidence>
<accession>A0A2I0KCL3</accession>